<evidence type="ECO:0000313" key="5">
    <source>
        <dbReference type="EMBL" id="RCK40554.1"/>
    </source>
</evidence>
<dbReference type="RefSeq" id="WP_114090726.1">
    <property type="nucleotide sequence ID" value="NZ_JPWH01000041.1"/>
</dbReference>
<dbReference type="PANTHER" id="PTHR38439:SF3">
    <property type="entry name" value="COPPER-RESISTANT CUPROPROTEIN COPI"/>
    <property type="match status" value="1"/>
</dbReference>
<feature type="chain" id="PRO_5017051701" evidence="3">
    <location>
        <begin position="32"/>
        <end position="188"/>
    </location>
</feature>
<comment type="caution">
    <text evidence="5">The sequence shown here is derived from an EMBL/GenBank/DDBJ whole genome shotgun (WGS) entry which is preliminary data.</text>
</comment>
<dbReference type="GO" id="GO:0005507">
    <property type="term" value="F:copper ion binding"/>
    <property type="evidence" value="ECO:0007669"/>
    <property type="project" value="InterPro"/>
</dbReference>
<dbReference type="PANTHER" id="PTHR38439">
    <property type="entry name" value="AURACYANIN-B"/>
    <property type="match status" value="1"/>
</dbReference>
<feature type="signal peptide" evidence="3">
    <location>
        <begin position="1"/>
        <end position="31"/>
    </location>
</feature>
<evidence type="ECO:0000313" key="6">
    <source>
        <dbReference type="Proteomes" id="UP000252517"/>
    </source>
</evidence>
<dbReference type="STRING" id="502049.TH15_15855"/>
<protein>
    <submittedName>
        <fullName evidence="5">Copper-binding protein</fullName>
    </submittedName>
</protein>
<keyword evidence="2" id="KW-0186">Copper</keyword>
<dbReference type="Gene3D" id="2.60.40.420">
    <property type="entry name" value="Cupredoxins - blue copper proteins"/>
    <property type="match status" value="1"/>
</dbReference>
<dbReference type="EMBL" id="JPWH01000041">
    <property type="protein sequence ID" value="RCK40554.1"/>
    <property type="molecule type" value="Genomic_DNA"/>
</dbReference>
<accession>A0A367WGJ0</accession>
<keyword evidence="3" id="KW-0732">Signal</keyword>
<name>A0A367WGJ0_9PROT</name>
<proteinExistence type="predicted"/>
<dbReference type="Proteomes" id="UP000252517">
    <property type="component" value="Unassembled WGS sequence"/>
</dbReference>
<reference evidence="5 6" key="1">
    <citation type="submission" date="2014-07" db="EMBL/GenBank/DDBJ databases">
        <title>Draft genome sequence of Thalassospira profundimaris S25-3-2.</title>
        <authorList>
            <person name="Lai Q."/>
            <person name="Shao Z."/>
        </authorList>
    </citation>
    <scope>NUCLEOTIDE SEQUENCE [LARGE SCALE GENOMIC DNA]</scope>
    <source>
        <strain evidence="5 6">S25-3-2</strain>
    </source>
</reference>
<dbReference type="InterPro" id="IPR008972">
    <property type="entry name" value="Cupredoxin"/>
</dbReference>
<dbReference type="SUPFAM" id="SSF49503">
    <property type="entry name" value="Cupredoxins"/>
    <property type="match status" value="1"/>
</dbReference>
<evidence type="ECO:0000256" key="3">
    <source>
        <dbReference type="SAM" id="SignalP"/>
    </source>
</evidence>
<dbReference type="GO" id="GO:0009055">
    <property type="term" value="F:electron transfer activity"/>
    <property type="evidence" value="ECO:0007669"/>
    <property type="project" value="InterPro"/>
</dbReference>
<keyword evidence="1" id="KW-0479">Metal-binding</keyword>
<dbReference type="Pfam" id="PF00127">
    <property type="entry name" value="Copper-bind"/>
    <property type="match status" value="1"/>
</dbReference>
<dbReference type="AlphaFoldDB" id="A0A367WGJ0"/>
<sequence length="188" mass="20706">MPNFKNSLMRRVSVSTFILGALVGLQSPAFAGAGHSGGHNDGASEIGAPGEISDVRRTIRITMEDNFYDKEKIIVRGGETVRFVIENKGEFVHEFNIGTAAMHAGHQEEMMMMMEHGALEADKINMDMMEMDMGNGMTMKHDDPNSVLLEPGKSAEVIWTFPKKAELEFACNVPGHYESGMVGKVRLQ</sequence>
<organism evidence="5 6">
    <name type="scientific">Thalassospira profundimaris</name>
    <dbReference type="NCBI Taxonomy" id="502049"/>
    <lineage>
        <taxon>Bacteria</taxon>
        <taxon>Pseudomonadati</taxon>
        <taxon>Pseudomonadota</taxon>
        <taxon>Alphaproteobacteria</taxon>
        <taxon>Rhodospirillales</taxon>
        <taxon>Thalassospiraceae</taxon>
        <taxon>Thalassospira</taxon>
    </lineage>
</organism>
<feature type="domain" description="Blue (type 1) copper" evidence="4">
    <location>
        <begin position="67"/>
        <end position="187"/>
    </location>
</feature>
<dbReference type="InterPro" id="IPR000923">
    <property type="entry name" value="BlueCu_1"/>
</dbReference>
<evidence type="ECO:0000259" key="4">
    <source>
        <dbReference type="Pfam" id="PF00127"/>
    </source>
</evidence>
<dbReference type="OrthoDB" id="9816061at2"/>
<evidence type="ECO:0000256" key="2">
    <source>
        <dbReference type="ARBA" id="ARBA00023008"/>
    </source>
</evidence>
<evidence type="ECO:0000256" key="1">
    <source>
        <dbReference type="ARBA" id="ARBA00022723"/>
    </source>
</evidence>
<gene>
    <name evidence="5" type="ORF">TH25_24685</name>
</gene>
<dbReference type="InterPro" id="IPR050845">
    <property type="entry name" value="Cu-binding_ET"/>
</dbReference>